<protein>
    <recommendedName>
        <fullName evidence="6 15">E3 ubiquitin-protein ligase listerin</fullName>
        <ecNumber evidence="5 15">2.3.2.27</ecNumber>
    </recommendedName>
    <alternativeName>
        <fullName evidence="15">RING-type E3 ubiquitin transferase listerin</fullName>
    </alternativeName>
</protein>
<dbReference type="InterPro" id="IPR011989">
    <property type="entry name" value="ARM-like"/>
</dbReference>
<dbReference type="GO" id="GO:0008270">
    <property type="term" value="F:zinc ion binding"/>
    <property type="evidence" value="ECO:0007669"/>
    <property type="project" value="UniProtKB-KW"/>
</dbReference>
<dbReference type="GO" id="GO:1990116">
    <property type="term" value="P:ribosome-associated ubiquitin-dependent protein catabolic process"/>
    <property type="evidence" value="ECO:0007669"/>
    <property type="project" value="UniProtKB-UniRule"/>
</dbReference>
<comment type="catalytic activity">
    <reaction evidence="1 15">
        <text>S-ubiquitinyl-[E2 ubiquitin-conjugating enzyme]-L-cysteine + [acceptor protein]-L-lysine = [E2 ubiquitin-conjugating enzyme]-L-cysteine + N(6)-ubiquitinyl-[acceptor protein]-L-lysine.</text>
        <dbReference type="EC" id="2.3.2.27"/>
    </reaction>
</comment>
<dbReference type="SMART" id="SM00744">
    <property type="entry name" value="RINGv"/>
    <property type="match status" value="1"/>
</dbReference>
<keyword evidence="19" id="KW-1185">Reference proteome</keyword>
<dbReference type="EC" id="2.3.2.27" evidence="5 15"/>
<dbReference type="PANTHER" id="PTHR12389">
    <property type="entry name" value="ZINC FINGER PROTEIN 294"/>
    <property type="match status" value="1"/>
</dbReference>
<evidence type="ECO:0000256" key="8">
    <source>
        <dbReference type="ARBA" id="ARBA00022679"/>
    </source>
</evidence>
<evidence type="ECO:0000256" key="10">
    <source>
        <dbReference type="ARBA" id="ARBA00022737"/>
    </source>
</evidence>
<evidence type="ECO:0000259" key="17">
    <source>
        <dbReference type="PROSITE" id="PS50089"/>
    </source>
</evidence>
<dbReference type="GO" id="GO:0072344">
    <property type="term" value="P:rescue of stalled ribosome"/>
    <property type="evidence" value="ECO:0007669"/>
    <property type="project" value="UniProtKB-UniRule"/>
</dbReference>
<organism evidence="18 19">
    <name type="scientific">Stylonychia lemnae</name>
    <name type="common">Ciliate</name>
    <dbReference type="NCBI Taxonomy" id="5949"/>
    <lineage>
        <taxon>Eukaryota</taxon>
        <taxon>Sar</taxon>
        <taxon>Alveolata</taxon>
        <taxon>Ciliophora</taxon>
        <taxon>Intramacronucleata</taxon>
        <taxon>Spirotrichea</taxon>
        <taxon>Stichotrichia</taxon>
        <taxon>Sporadotrichida</taxon>
        <taxon>Oxytrichidae</taxon>
        <taxon>Stylonychinae</taxon>
        <taxon>Stylonychia</taxon>
    </lineage>
</organism>
<evidence type="ECO:0000256" key="14">
    <source>
        <dbReference type="PROSITE-ProRule" id="PRU00175"/>
    </source>
</evidence>
<dbReference type="InParanoid" id="A0A077ZPV2"/>
<evidence type="ECO:0000256" key="16">
    <source>
        <dbReference type="SAM" id="Coils"/>
    </source>
</evidence>
<dbReference type="EMBL" id="CCKQ01000414">
    <property type="protein sequence ID" value="CDW71489.1"/>
    <property type="molecule type" value="Genomic_DNA"/>
</dbReference>
<gene>
    <name evidence="18" type="primary">Contig9271.g9912</name>
    <name evidence="18" type="ORF">STYLEM_434</name>
</gene>
<dbReference type="InterPro" id="IPR013083">
    <property type="entry name" value="Znf_RING/FYVE/PHD"/>
</dbReference>
<dbReference type="InterPro" id="IPR039804">
    <property type="entry name" value="RING-CH-C4HC3_LTN1"/>
</dbReference>
<dbReference type="Pfam" id="PF22958">
    <property type="entry name" value="Ltn1_1st"/>
    <property type="match status" value="1"/>
</dbReference>
<dbReference type="GO" id="GO:1990112">
    <property type="term" value="C:RQC complex"/>
    <property type="evidence" value="ECO:0007669"/>
    <property type="project" value="UniProtKB-UniRule"/>
</dbReference>
<evidence type="ECO:0000313" key="18">
    <source>
        <dbReference type="EMBL" id="CDW71489.1"/>
    </source>
</evidence>
<evidence type="ECO:0000256" key="1">
    <source>
        <dbReference type="ARBA" id="ARBA00000900"/>
    </source>
</evidence>
<dbReference type="GO" id="GO:0043023">
    <property type="term" value="F:ribosomal large subunit binding"/>
    <property type="evidence" value="ECO:0007669"/>
    <property type="project" value="TreeGrafter"/>
</dbReference>
<keyword evidence="16" id="KW-0175">Coiled coil</keyword>
<keyword evidence="10" id="KW-0677">Repeat</keyword>
<accession>A0A077ZPV2</accession>
<name>A0A077ZPV2_STYLE</name>
<dbReference type="UniPathway" id="UPA00143"/>
<comment type="function">
    <text evidence="15">E3 ubiquitin-protein ligase. Component of the ribosome quality control complex (RQC), a ribosome-associated complex that mediates ubiquitination and extraction of incompletely synthesized nascent chains for proteasomal degradation.</text>
</comment>
<dbReference type="CDD" id="cd16491">
    <property type="entry name" value="RING-CH-C4HC3_LTN1"/>
    <property type="match status" value="1"/>
</dbReference>
<sequence length="1789" mass="208200">MDSEQKDFKAVKVQLKSSQKQGEQLSRSMLYSGINIFGQLSQLYLQNKEAGGAYASFQAQVQTQSSKSDDSGSGSMMHLSQDIIQIFKRLQKKDSTTKIKALQELEKYIEEIDNSQFSNQDQDSDELQNLLTFFLYHFCRIIMNEPDKKVRESAHQAFAQFIKKAKKRIGPHLKKIFSIWYCSFFDVSQEVASLARRNFELAFPENKREQVFKIAYKNFLHFANEQLKQSEDQISDSAYDLSKAQREDVFDRVTSSVLLSLASSFGFIKTWSEEEQQHFKKKLIDILDLNVEIKDVSTEQTKDKKLGKQKISQSYLWNFLQGAYRGRVRSSCLQFISNLLLNLPNDVVQHHINQLSPLVYKLVGEDNSSLQTTLWRDALFTLGKNYPQSWETINIKKDFIPKLYNSLKNSAYGAPSALYENFIKFTSIFPFYHLVDYTEDKTNKASFKERCNLVREAFTTLYQGLKNDESVAFHQDLTKSYYETLSFILWKRVQPLIQKDSASKEDKEFCLDQLKKCIQVPIEDYIGNFEKFRAKQQNERNIRFTIPQQFTKMLQDISERNIDPIIFDCVLSHLYETLNLNKDKLNTVRFLGQLLNFKGDKNNDYFRIKILQNIYLRFLDQVIVDQKSSIDSLSKDNIQQQKSNQILLRLIYKLNKKNISIEGLKLNTQTLQDNLNNLIKKETLASKVLSQENKTMLQQLKDNLVKCVVLSLNLIATPQLKDFIDQNLTQNSYSQTTRNLFLLPQQEFKKLDFGKYFTTLKQDCHDMILSYLQSQIIQDRENIITNSSVISQVVKRVIDGQVSYLLSEDLSTISKSLVAMISQLKNETQLIQAYYSAADGLLSLVGDESYQNLREILFDKLIILRSGSQSYNQLWSIFENVLRNFNSKKEMNYFNYCQLKLKKELKNIIQQNSNYQFETFNRFTNIVKSFVQMCSDKQTIIEEILLIEDNFSNLENNSLPMKMFRDLFLSGGIGFDVTRLFTSDLKYVWLASELLNAKYLPSLGNFLQLKKQLLIFVDTELIPTLINQVQSGNQNFVLQMCDYMNKKASTNADFIYSLEFLVQKMVDPGEDFPESEKPLLKVDEFKQIFYQSSNQILDAYLSGETIESNNQYQIFLKLLKVLAYFITDDTQIQKIFTKAQSNLKQGLTSGTLELNHDFSVNLEIYISLLEYFKTSQDDEIMAQLIPKLQNNTYQGTAYYIVTAILKYISSILNLIGLSEFLKLESKSDFQSFVSQMIEIQREKQFEAITYINLLSLIRKTIGSDLIKDKQLLIDQVIEISNSQSEAFQEKIQTLEKRLGQQGDEEGKQLEEDESNSQIESFEYEMLQELAETLLAFPSYINAHLNEDKLFLLIGSGIESIQKAAFVLLKQLYENFIPQIKHQFDEDDVIKQLKLEQDEIDRINFQKELLEEKTDALNQEEEEEKKRDIQAKQEKQKNKLAFKNISSKLIELIENPPNINAYDEEQKHLVASSITSISSMIFGDYKEGCMNSKIFGYFLAWNALLIKIENGRIKSQLMQIQDYPIVMGALNEYFEDNYEIYQMLLVSLIAYLPDYKKGLQETYNISTFEPEYCDLTDLKQNVQYSVYTLINFMKSFPSLARKYYQECEKQLLDIVLPYIKQIVSPAILDNEIKKIEVAQTQLGSSELSFALYKSTKEITATYSKNEIQMNLRIKIPNEYPLKLVEVDVSKQIKISEKQMRKWILSIRKILQFQNGDIISAVLLWKNNIDKEIEGVEDCYICYCVVHEGDQSLPRMPCKTCKNKFHVACIRKWFRSSNKSNCPICQNYFFA</sequence>
<dbReference type="PROSITE" id="PS50089">
    <property type="entry name" value="ZF_RING_2"/>
    <property type="match status" value="1"/>
</dbReference>
<comment type="similarity">
    <text evidence="4 15">Belongs to the LTN1 family.</text>
</comment>
<keyword evidence="11 14" id="KW-0863">Zinc-finger</keyword>
<keyword evidence="7" id="KW-0963">Cytoplasm</keyword>
<dbReference type="GO" id="GO:0005829">
    <property type="term" value="C:cytosol"/>
    <property type="evidence" value="ECO:0007669"/>
    <property type="project" value="UniProtKB-SubCell"/>
</dbReference>
<keyword evidence="12 15" id="KW-0833">Ubl conjugation pathway</keyword>
<reference evidence="18 19" key="1">
    <citation type="submission" date="2014-06" db="EMBL/GenBank/DDBJ databases">
        <authorList>
            <person name="Swart Estienne"/>
        </authorList>
    </citation>
    <scope>NUCLEOTIDE SEQUENCE [LARGE SCALE GENOMIC DNA]</scope>
    <source>
        <strain evidence="18 19">130c</strain>
    </source>
</reference>
<dbReference type="InterPro" id="IPR039795">
    <property type="entry name" value="LTN1/Rkr1"/>
</dbReference>
<evidence type="ECO:0000256" key="11">
    <source>
        <dbReference type="ARBA" id="ARBA00022771"/>
    </source>
</evidence>
<dbReference type="InterPro" id="IPR016024">
    <property type="entry name" value="ARM-type_fold"/>
</dbReference>
<feature type="domain" description="RING-type" evidence="17">
    <location>
        <begin position="1737"/>
        <end position="1784"/>
    </location>
</feature>
<dbReference type="InterPro" id="IPR054476">
    <property type="entry name" value="Ltn1_N"/>
</dbReference>
<evidence type="ECO:0000256" key="15">
    <source>
        <dbReference type="RuleBase" id="RU367090"/>
    </source>
</evidence>
<dbReference type="OrthoDB" id="313594at2759"/>
<comment type="pathway">
    <text evidence="3 15">Protein modification; protein ubiquitination.</text>
</comment>
<evidence type="ECO:0000256" key="4">
    <source>
        <dbReference type="ARBA" id="ARBA00007997"/>
    </source>
</evidence>
<dbReference type="GO" id="GO:0061630">
    <property type="term" value="F:ubiquitin protein ligase activity"/>
    <property type="evidence" value="ECO:0007669"/>
    <property type="project" value="UniProtKB-UniRule"/>
</dbReference>
<comment type="subunit">
    <text evidence="15">Component of the ribosome quality control complex (RQC).</text>
</comment>
<keyword evidence="8 15" id="KW-0808">Transferase</keyword>
<dbReference type="Gene3D" id="3.30.40.10">
    <property type="entry name" value="Zinc/RING finger domain, C3HC4 (zinc finger)"/>
    <property type="match status" value="1"/>
</dbReference>
<dbReference type="InterPro" id="IPR011016">
    <property type="entry name" value="Znf_RING-CH"/>
</dbReference>
<dbReference type="Pfam" id="PF13639">
    <property type="entry name" value="zf-RING_2"/>
    <property type="match status" value="1"/>
</dbReference>
<dbReference type="GO" id="GO:0016567">
    <property type="term" value="P:protein ubiquitination"/>
    <property type="evidence" value="ECO:0007669"/>
    <property type="project" value="UniProtKB-UniPathway"/>
</dbReference>
<evidence type="ECO:0000313" key="19">
    <source>
        <dbReference type="Proteomes" id="UP000039865"/>
    </source>
</evidence>
<evidence type="ECO:0000256" key="3">
    <source>
        <dbReference type="ARBA" id="ARBA00004906"/>
    </source>
</evidence>
<evidence type="ECO:0000256" key="5">
    <source>
        <dbReference type="ARBA" id="ARBA00012483"/>
    </source>
</evidence>
<dbReference type="InterPro" id="IPR054478">
    <property type="entry name" value="LTN1_UBC"/>
</dbReference>
<dbReference type="SUPFAM" id="SSF57850">
    <property type="entry name" value="RING/U-box"/>
    <property type="match status" value="1"/>
</dbReference>
<dbReference type="SUPFAM" id="SSF48371">
    <property type="entry name" value="ARM repeat"/>
    <property type="match status" value="1"/>
</dbReference>
<evidence type="ECO:0000256" key="7">
    <source>
        <dbReference type="ARBA" id="ARBA00022490"/>
    </source>
</evidence>
<dbReference type="Proteomes" id="UP000039865">
    <property type="component" value="Unassembled WGS sequence"/>
</dbReference>
<dbReference type="Gene3D" id="1.25.10.10">
    <property type="entry name" value="Leucine-rich Repeat Variant"/>
    <property type="match status" value="1"/>
</dbReference>
<dbReference type="PANTHER" id="PTHR12389:SF0">
    <property type="entry name" value="E3 UBIQUITIN-PROTEIN LIGASE LISTERIN"/>
    <property type="match status" value="1"/>
</dbReference>
<evidence type="ECO:0000256" key="6">
    <source>
        <dbReference type="ARBA" id="ARBA00017157"/>
    </source>
</evidence>
<evidence type="ECO:0000256" key="12">
    <source>
        <dbReference type="ARBA" id="ARBA00022786"/>
    </source>
</evidence>
<proteinExistence type="inferred from homology"/>
<dbReference type="Pfam" id="PF23009">
    <property type="entry name" value="UBC_like"/>
    <property type="match status" value="1"/>
</dbReference>
<comment type="subcellular location">
    <subcellularLocation>
        <location evidence="2">Cytoplasm</location>
        <location evidence="2">Cytosol</location>
    </subcellularLocation>
</comment>
<dbReference type="FunFam" id="3.30.40.10:FF:000038">
    <property type="entry name" value="E3 ubiquitin-protein ligase listerin"/>
    <property type="match status" value="1"/>
</dbReference>
<dbReference type="InterPro" id="IPR001841">
    <property type="entry name" value="Znf_RING"/>
</dbReference>
<dbReference type="OMA" id="LPKMACR"/>
<evidence type="ECO:0000256" key="9">
    <source>
        <dbReference type="ARBA" id="ARBA00022723"/>
    </source>
</evidence>
<evidence type="ECO:0000256" key="13">
    <source>
        <dbReference type="ARBA" id="ARBA00022833"/>
    </source>
</evidence>
<keyword evidence="9 15" id="KW-0479">Metal-binding</keyword>
<keyword evidence="13 15" id="KW-0862">Zinc</keyword>
<feature type="coiled-coil region" evidence="16">
    <location>
        <begin position="1392"/>
        <end position="1438"/>
    </location>
</feature>
<evidence type="ECO:0000256" key="2">
    <source>
        <dbReference type="ARBA" id="ARBA00004514"/>
    </source>
</evidence>